<gene>
    <name evidence="2" type="ORF">J5V16_16505</name>
</gene>
<proteinExistence type="predicted"/>
<name>A0ABS3U9S8_9ACTN</name>
<protein>
    <submittedName>
        <fullName evidence="2">Uncharacterized protein</fullName>
    </submittedName>
</protein>
<feature type="compositionally biased region" description="Low complexity" evidence="1">
    <location>
        <begin position="285"/>
        <end position="305"/>
    </location>
</feature>
<keyword evidence="3" id="KW-1185">Reference proteome</keyword>
<evidence type="ECO:0000256" key="1">
    <source>
        <dbReference type="SAM" id="MobiDB-lite"/>
    </source>
</evidence>
<dbReference type="EMBL" id="JAGFNP010000009">
    <property type="protein sequence ID" value="MBO3734432.1"/>
    <property type="molecule type" value="Genomic_DNA"/>
</dbReference>
<feature type="region of interest" description="Disordered" evidence="1">
    <location>
        <begin position="36"/>
        <end position="446"/>
    </location>
</feature>
<feature type="compositionally biased region" description="Low complexity" evidence="1">
    <location>
        <begin position="325"/>
        <end position="337"/>
    </location>
</feature>
<sequence>MVGDQWLVNPPDSLSSRLASWQDPTYLAPLGHAVMPAGPSGAIEPAPAAPPEPRRIGLQRRAVRTDPPTPVRSLQRTASDVGQTEPHRSPGDAGPIALQRIDADPPLASPDPAPAAEAEDRPLLGGSLPQVNLPESDAAAPTEAAPTPELPVRSEPQAPSSPLGPMPSAQRLPEPAPSRSFDQPLEVASAPTAPLPVQPVTPPFAVQRMLIGDHPPIAPQAPLPPSPAPAQPVFASLLASTDPPERRELPVVAAPRPAPLDGRHSAPAVQRSTGETAPLLGDMDLSPAEPASSSPLAPEGLAGPLVPGPAAPDTSAPFAEPEGETAPLLGATGLAAPIVQTIRDEAPPAEPQAPIAPLIADRTRSQPSAESHVQRLGLGSPMSGPRPSVQRAGDRSNRPLSPTGTPSGVQLPLQQFVQRLEGASSSPEVPDPQPHPAASPSSGLGLPVAVPAAFGVSVPQAAPSSSSAPARPLPPPVMVMRSAPPSEAMPVVSRSIEAPEPLYAPEPGPEAPLLGSRPLAAAFTETAPAASAPPEPRASEPGSAVAQRSTWSHMPSPVPQADLAPVPFGGAPASGPVAPGTVAAVQRIAQSASAAVGQGRGPETTVAQRLHVEEPLPVAAAPAPVQAMAEPAPPQPVEPVQAVVQRVAAPPQPVSVQTADAAPATATAAPAAAAAAPAADPAALLAVLYEPLVRRLRADLRVDRERRGRLTDL</sequence>
<feature type="compositionally biased region" description="Polar residues" evidence="1">
    <location>
        <begin position="398"/>
        <end position="427"/>
    </location>
</feature>
<feature type="compositionally biased region" description="Pro residues" evidence="1">
    <location>
        <begin position="216"/>
        <end position="230"/>
    </location>
</feature>
<feature type="compositionally biased region" description="Pro residues" evidence="1">
    <location>
        <begin position="193"/>
        <end position="202"/>
    </location>
</feature>
<feature type="compositionally biased region" description="Low complexity" evidence="1">
    <location>
        <begin position="459"/>
        <end position="470"/>
    </location>
</feature>
<organism evidence="2 3">
    <name type="scientific">Glycomyces niveus</name>
    <dbReference type="NCBI Taxonomy" id="2820287"/>
    <lineage>
        <taxon>Bacteria</taxon>
        <taxon>Bacillati</taxon>
        <taxon>Actinomycetota</taxon>
        <taxon>Actinomycetes</taxon>
        <taxon>Glycomycetales</taxon>
        <taxon>Glycomycetaceae</taxon>
        <taxon>Glycomyces</taxon>
    </lineage>
</organism>
<comment type="caution">
    <text evidence="2">The sequence shown here is derived from an EMBL/GenBank/DDBJ whole genome shotgun (WGS) entry which is preliminary data.</text>
</comment>
<feature type="compositionally biased region" description="Low complexity" evidence="1">
    <location>
        <begin position="138"/>
        <end position="147"/>
    </location>
</feature>
<accession>A0ABS3U9S8</accession>
<feature type="region of interest" description="Disordered" evidence="1">
    <location>
        <begin position="459"/>
        <end position="493"/>
    </location>
</feature>
<feature type="compositionally biased region" description="Polar residues" evidence="1">
    <location>
        <begin position="72"/>
        <end position="82"/>
    </location>
</feature>
<feature type="compositionally biased region" description="Low complexity" evidence="1">
    <location>
        <begin position="36"/>
        <end position="46"/>
    </location>
</feature>
<reference evidence="2 3" key="1">
    <citation type="submission" date="2021-03" db="EMBL/GenBank/DDBJ databases">
        <title>Glycomyces sp. nov., a novel actinomycete isolated from soil.</title>
        <authorList>
            <person name="Yang X."/>
            <person name="Xu X."/>
        </authorList>
    </citation>
    <scope>NUCLEOTIDE SEQUENCE [LARGE SCALE GENOMIC DNA]</scope>
    <source>
        <strain evidence="2 3">NEAU-S30</strain>
    </source>
</reference>
<dbReference type="RefSeq" id="WP_208497542.1">
    <property type="nucleotide sequence ID" value="NZ_JAGFNP010000009.1"/>
</dbReference>
<feature type="region of interest" description="Disordered" evidence="1">
    <location>
        <begin position="524"/>
        <end position="572"/>
    </location>
</feature>
<evidence type="ECO:0000313" key="2">
    <source>
        <dbReference type="EMBL" id="MBO3734432.1"/>
    </source>
</evidence>
<evidence type="ECO:0000313" key="3">
    <source>
        <dbReference type="Proteomes" id="UP000681341"/>
    </source>
</evidence>
<dbReference type="Proteomes" id="UP000681341">
    <property type="component" value="Unassembled WGS sequence"/>
</dbReference>